<dbReference type="EMBL" id="SSWX01000020">
    <property type="protein sequence ID" value="THJ31749.1"/>
    <property type="molecule type" value="Genomic_DNA"/>
</dbReference>
<dbReference type="PANTHER" id="PTHR32282">
    <property type="entry name" value="BINDING PROTEIN TRANSPEPTIDASE, PUTATIVE-RELATED"/>
    <property type="match status" value="1"/>
</dbReference>
<keyword evidence="6" id="KW-1185">Reference proteome</keyword>
<dbReference type="InterPro" id="IPR050396">
    <property type="entry name" value="Glycosyltr_51/Transpeptidase"/>
</dbReference>
<dbReference type="RefSeq" id="WP_136407293.1">
    <property type="nucleotide sequence ID" value="NZ_SSWX01000020.1"/>
</dbReference>
<organism evidence="5 6">
    <name type="scientific">Lampropedia aestuarii</name>
    <dbReference type="NCBI Taxonomy" id="2562762"/>
    <lineage>
        <taxon>Bacteria</taxon>
        <taxon>Pseudomonadati</taxon>
        <taxon>Pseudomonadota</taxon>
        <taxon>Betaproteobacteria</taxon>
        <taxon>Burkholderiales</taxon>
        <taxon>Comamonadaceae</taxon>
        <taxon>Lampropedia</taxon>
    </lineage>
</organism>
<dbReference type="OrthoDB" id="8835701at2"/>
<evidence type="ECO:0000256" key="1">
    <source>
        <dbReference type="ARBA" id="ARBA00004752"/>
    </source>
</evidence>
<proteinExistence type="predicted"/>
<dbReference type="PANTHER" id="PTHR32282:SF33">
    <property type="entry name" value="PEPTIDOGLYCAN GLYCOSYLTRANSFERASE"/>
    <property type="match status" value="1"/>
</dbReference>
<dbReference type="Gene3D" id="1.10.3810.10">
    <property type="entry name" value="Biosynthetic peptidoglycan transglycosylase-like"/>
    <property type="match status" value="1"/>
</dbReference>
<evidence type="ECO:0000313" key="6">
    <source>
        <dbReference type="Proteomes" id="UP000306236"/>
    </source>
</evidence>
<dbReference type="PROSITE" id="PS51257">
    <property type="entry name" value="PROKAR_LIPOPROTEIN"/>
    <property type="match status" value="1"/>
</dbReference>
<dbReference type="GO" id="GO:0008955">
    <property type="term" value="F:peptidoglycan glycosyltransferase activity"/>
    <property type="evidence" value="ECO:0007669"/>
    <property type="project" value="TreeGrafter"/>
</dbReference>
<sequence>MHYLRAFFSALLTTACSLVVVLGLAALLAGLALYHLRPSSTDWQTQLQIPLPAALAQVLDHQARAYLPSDWHLRSGGAPSTAISAQAKQANGPQQPQGKAALPATTAAAHPAVPNTVPSNGRASLIVPIGIAAAVDWITSPTVARLLGGTQWNTRYGPMAFEWDADSQTQTLVCQACSATLPALGSNPISLPELRIALQREGPHLQGQAQAGALQARWTALLQRQQLDIDLQFDEQPIRSVFAAFAAQIPEVEKAQIDGTLALQVQLSLPSWQLEMAPQISDFRVQGLGTETLPTAPNHCPRRNDLPVDVNGFLARAVIATEDQRFYQHPGYDLAAWQDSLQHNQTRNSSSNPSDPQGKPVQPLRGGSTLTQQLAKFVYTDGDRTALRKLRELLYTVELEQTLGKEGILRQYLERVYWGEGTCGAQDAAEHYFGQSPDSLNPAQAAWLAAMLHRPDYHAQRWTNTGRIDVRRTQWVLDQMRMLPPLRMNQRERQRWQRFVTENDWRRSR</sequence>
<dbReference type="AlphaFoldDB" id="A0A4S5BI14"/>
<evidence type="ECO:0000313" key="5">
    <source>
        <dbReference type="EMBL" id="THJ31749.1"/>
    </source>
</evidence>
<dbReference type="InterPro" id="IPR001264">
    <property type="entry name" value="Glyco_trans_51"/>
</dbReference>
<dbReference type="InterPro" id="IPR023346">
    <property type="entry name" value="Lysozyme-like_dom_sf"/>
</dbReference>
<dbReference type="GO" id="GO:0030288">
    <property type="term" value="C:outer membrane-bounded periplasmic space"/>
    <property type="evidence" value="ECO:0007669"/>
    <property type="project" value="TreeGrafter"/>
</dbReference>
<feature type="domain" description="Glycosyl transferase family 51" evidence="4">
    <location>
        <begin position="312"/>
        <end position="480"/>
    </location>
</feature>
<protein>
    <submittedName>
        <fullName evidence="5">Glycosyl transferase</fullName>
    </submittedName>
</protein>
<evidence type="ECO:0000256" key="2">
    <source>
        <dbReference type="ARBA" id="ARBA00022679"/>
    </source>
</evidence>
<evidence type="ECO:0000256" key="3">
    <source>
        <dbReference type="SAM" id="MobiDB-lite"/>
    </source>
</evidence>
<keyword evidence="2 5" id="KW-0808">Transferase</keyword>
<feature type="compositionally biased region" description="Polar residues" evidence="3">
    <location>
        <begin position="343"/>
        <end position="355"/>
    </location>
</feature>
<feature type="region of interest" description="Disordered" evidence="3">
    <location>
        <begin position="343"/>
        <end position="366"/>
    </location>
</feature>
<comment type="pathway">
    <text evidence="1">Cell wall biogenesis; peptidoglycan biosynthesis.</text>
</comment>
<accession>A0A4S5BI14</accession>
<evidence type="ECO:0000259" key="4">
    <source>
        <dbReference type="Pfam" id="PF00912"/>
    </source>
</evidence>
<dbReference type="SUPFAM" id="SSF53955">
    <property type="entry name" value="Lysozyme-like"/>
    <property type="match status" value="1"/>
</dbReference>
<gene>
    <name evidence="5" type="ORF">E8K88_13955</name>
</gene>
<dbReference type="InterPro" id="IPR036950">
    <property type="entry name" value="PBP_transglycosylase"/>
</dbReference>
<reference evidence="5 6" key="1">
    <citation type="submission" date="2019-04" db="EMBL/GenBank/DDBJ databases">
        <title>Lampropedia sp YIM MLB12 draf genome.</title>
        <authorList>
            <person name="Wang Y.-X."/>
        </authorList>
    </citation>
    <scope>NUCLEOTIDE SEQUENCE [LARGE SCALE GENOMIC DNA]</scope>
    <source>
        <strain evidence="5 6">YIM MLB12</strain>
    </source>
</reference>
<dbReference type="GO" id="GO:0009252">
    <property type="term" value="P:peptidoglycan biosynthetic process"/>
    <property type="evidence" value="ECO:0007669"/>
    <property type="project" value="TreeGrafter"/>
</dbReference>
<dbReference type="Proteomes" id="UP000306236">
    <property type="component" value="Unassembled WGS sequence"/>
</dbReference>
<name>A0A4S5BI14_9BURK</name>
<comment type="caution">
    <text evidence="5">The sequence shown here is derived from an EMBL/GenBank/DDBJ whole genome shotgun (WGS) entry which is preliminary data.</text>
</comment>
<dbReference type="Pfam" id="PF00912">
    <property type="entry name" value="Transgly"/>
    <property type="match status" value="1"/>
</dbReference>